<feature type="domain" description="Heterokaryon incompatibility" evidence="1">
    <location>
        <begin position="1"/>
        <end position="78"/>
    </location>
</feature>
<accession>A0A8H6KGR6</accession>
<dbReference type="Pfam" id="PF06985">
    <property type="entry name" value="HET"/>
    <property type="match status" value="1"/>
</dbReference>
<dbReference type="InterPro" id="IPR010730">
    <property type="entry name" value="HET"/>
</dbReference>
<evidence type="ECO:0000313" key="3">
    <source>
        <dbReference type="Proteomes" id="UP000654918"/>
    </source>
</evidence>
<organism evidence="2 3">
    <name type="scientific">Colletotrichum plurivorum</name>
    <dbReference type="NCBI Taxonomy" id="2175906"/>
    <lineage>
        <taxon>Eukaryota</taxon>
        <taxon>Fungi</taxon>
        <taxon>Dikarya</taxon>
        <taxon>Ascomycota</taxon>
        <taxon>Pezizomycotina</taxon>
        <taxon>Sordariomycetes</taxon>
        <taxon>Hypocreomycetidae</taxon>
        <taxon>Glomerellales</taxon>
        <taxon>Glomerellaceae</taxon>
        <taxon>Colletotrichum</taxon>
        <taxon>Colletotrichum orchidearum species complex</taxon>
    </lineage>
</organism>
<dbReference type="Proteomes" id="UP000654918">
    <property type="component" value="Unassembled WGS sequence"/>
</dbReference>
<proteinExistence type="predicted"/>
<dbReference type="AlphaFoldDB" id="A0A8H6KGR6"/>
<reference evidence="2" key="1">
    <citation type="journal article" date="2020" name="Phytopathology">
        <title>Genome Sequence Resources of Colletotrichum truncatum, C. plurivorum, C. musicola, and C. sojae: Four Species Pathogenic to Soybean (Glycine max).</title>
        <authorList>
            <person name="Rogerio F."/>
            <person name="Boufleur T.R."/>
            <person name="Ciampi-Guillardi M."/>
            <person name="Sukno S.A."/>
            <person name="Thon M.R."/>
            <person name="Massola Junior N.S."/>
            <person name="Baroncelli R."/>
        </authorList>
    </citation>
    <scope>NUCLEOTIDE SEQUENCE</scope>
    <source>
        <strain evidence="2">LFN00145</strain>
    </source>
</reference>
<dbReference type="PANTHER" id="PTHR33112">
    <property type="entry name" value="DOMAIN PROTEIN, PUTATIVE-RELATED"/>
    <property type="match status" value="1"/>
</dbReference>
<name>A0A8H6KGR6_9PEZI</name>
<comment type="caution">
    <text evidence="2">The sequence shown here is derived from an EMBL/GenBank/DDBJ whole genome shotgun (WGS) entry which is preliminary data.</text>
</comment>
<evidence type="ECO:0000313" key="2">
    <source>
        <dbReference type="EMBL" id="KAF6830693.1"/>
    </source>
</evidence>
<keyword evidence="3" id="KW-1185">Reference proteome</keyword>
<sequence length="313" mass="35318">MQDVYRNVLLSISALGAKDDDGGCFFQRDPSTVAPTVLRLRLEGGDGKEFMAEAETYDAWSASFVNEPLLERSWVVQERILAPRTLHFGTKQVFWECREKTSCETRPKSVYFLPLQRDSTLHDDQAFLWKQLLDVVAEMPGDPYDPYQRIFLEWDRIVEYYTGRKLTVASDKLPALSGLANATRARLQKLWSGPHRYLAGLWEETLMTTLLWRLTGPRKRPSEYRAPSWSWACLDGRINNATRFALLVDSFASMISGETVPLEKDACDTGQVNGGVLTLRGPCAHVFIDIVDDWPNEAIPPALGRGLSCVALV</sequence>
<dbReference type="PANTHER" id="PTHR33112:SF9">
    <property type="entry name" value="HETEROKARYON INCOMPATIBILITY DOMAIN-CONTAINING PROTEIN"/>
    <property type="match status" value="1"/>
</dbReference>
<dbReference type="EMBL" id="WIGO01000090">
    <property type="protein sequence ID" value="KAF6830693.1"/>
    <property type="molecule type" value="Genomic_DNA"/>
</dbReference>
<protein>
    <submittedName>
        <fullName evidence="2">Heterokaryon incompatibility protein</fullName>
    </submittedName>
</protein>
<gene>
    <name evidence="2" type="ORF">CPLU01_07150</name>
</gene>
<evidence type="ECO:0000259" key="1">
    <source>
        <dbReference type="Pfam" id="PF06985"/>
    </source>
</evidence>